<proteinExistence type="predicted"/>
<evidence type="ECO:0000313" key="1">
    <source>
        <dbReference type="EMBL" id="GLQ89851.1"/>
    </source>
</evidence>
<accession>A0ABQ5XF57</accession>
<sequence length="86" mass="9334">MSLCFDGIFSHVGAAAKELKQQAYDRGLLFAARPMGGRMYELRVIVGRFPGNAKPCGHERVSCAGTPKRRHCTGWADVLPPGSGSW</sequence>
<comment type="caution">
    <text evidence="1">The sequence shown here is derived from an EMBL/GenBank/DDBJ whole genome shotgun (WGS) entry which is preliminary data.</text>
</comment>
<gene>
    <name evidence="1" type="ORF">GCM10007898_34260</name>
</gene>
<dbReference type="Proteomes" id="UP001156627">
    <property type="component" value="Unassembled WGS sequence"/>
</dbReference>
<keyword evidence="2" id="KW-1185">Reference proteome</keyword>
<name>A0ABQ5XF57_9GAMM</name>
<protein>
    <submittedName>
        <fullName evidence="1">Uncharacterized protein</fullName>
    </submittedName>
</protein>
<reference evidence="2" key="1">
    <citation type="journal article" date="2019" name="Int. J. Syst. Evol. Microbiol.">
        <title>The Global Catalogue of Microorganisms (GCM) 10K type strain sequencing project: providing services to taxonomists for standard genome sequencing and annotation.</title>
        <authorList>
            <consortium name="The Broad Institute Genomics Platform"/>
            <consortium name="The Broad Institute Genome Sequencing Center for Infectious Disease"/>
            <person name="Wu L."/>
            <person name="Ma J."/>
        </authorList>
    </citation>
    <scope>NUCLEOTIDE SEQUENCE [LARGE SCALE GENOMIC DNA]</scope>
    <source>
        <strain evidence="2">NBRC 111981</strain>
    </source>
</reference>
<evidence type="ECO:0000313" key="2">
    <source>
        <dbReference type="Proteomes" id="UP001156627"/>
    </source>
</evidence>
<dbReference type="EMBL" id="BSOA01000043">
    <property type="protein sequence ID" value="GLQ89851.1"/>
    <property type="molecule type" value="Genomic_DNA"/>
</dbReference>
<organism evidence="1 2">
    <name type="scientific">Dyella flagellata</name>
    <dbReference type="NCBI Taxonomy" id="1867833"/>
    <lineage>
        <taxon>Bacteria</taxon>
        <taxon>Pseudomonadati</taxon>
        <taxon>Pseudomonadota</taxon>
        <taxon>Gammaproteobacteria</taxon>
        <taxon>Lysobacterales</taxon>
        <taxon>Rhodanobacteraceae</taxon>
        <taxon>Dyella</taxon>
    </lineage>
</organism>